<reference evidence="1 2" key="1">
    <citation type="journal article" date="2010" name="J. Bacteriol.">
        <title>The Citrobacter rodentium genome sequence reveals convergent evolution with human pathogenic Escherichia coli.</title>
        <authorList>
            <person name="Petty N.K."/>
            <person name="Bulgin R."/>
            <person name="Crepin V.F."/>
            <person name="Cerdeno-Tarraga A.M."/>
            <person name="Schroeder G.N."/>
            <person name="Quail M.A."/>
            <person name="Lennard N."/>
            <person name="Corton C."/>
            <person name="Barron A."/>
            <person name="Clark L."/>
            <person name="Toribio A.L."/>
            <person name="Parkhill J."/>
            <person name="Dougan G."/>
            <person name="Frankel G."/>
            <person name="Thomson N.R."/>
        </authorList>
    </citation>
    <scope>NUCLEOTIDE SEQUENCE [LARGE SCALE GENOMIC DNA]</scope>
    <source>
        <strain evidence="1 2">ICC168</strain>
    </source>
</reference>
<dbReference type="AlphaFoldDB" id="D2TI17"/>
<protein>
    <submittedName>
        <fullName evidence="1">Uncharacterized protein</fullName>
    </submittedName>
</protein>
<dbReference type="EMBL" id="FN543502">
    <property type="protein sequence ID" value="CBG90794.1"/>
    <property type="molecule type" value="Genomic_DNA"/>
</dbReference>
<dbReference type="OrthoDB" id="9953325at2"/>
<dbReference type="HOGENOM" id="CLU_2218398_0_0_6"/>
<dbReference type="STRING" id="637910.ROD_40931"/>
<sequence>MSLVNLFGGRAMSLSPAFIQTVQSRAITTGCAHIKVGGCCYSVSHVKSLDGFCVQSIGNRGLLGRLLGRSGGGEGRVAALELQFNQNRNPIKAHNEYISKIFESSI</sequence>
<dbReference type="RefSeq" id="WP_012908048.1">
    <property type="nucleotide sequence ID" value="NC_013716.1"/>
</dbReference>
<dbReference type="Proteomes" id="UP000001889">
    <property type="component" value="Chromosome"/>
</dbReference>
<gene>
    <name evidence="1" type="ordered locus">ROD_40931</name>
</gene>
<evidence type="ECO:0000313" key="1">
    <source>
        <dbReference type="EMBL" id="CBG90794.1"/>
    </source>
</evidence>
<name>D2TI17_CITRI</name>
<dbReference type="KEGG" id="cro:ROD_40931"/>
<organism evidence="1 2">
    <name type="scientific">Citrobacter rodentium (strain ICC168)</name>
    <name type="common">Citrobacter freundii biotype 4280</name>
    <dbReference type="NCBI Taxonomy" id="637910"/>
    <lineage>
        <taxon>Bacteria</taxon>
        <taxon>Pseudomonadati</taxon>
        <taxon>Pseudomonadota</taxon>
        <taxon>Gammaproteobacteria</taxon>
        <taxon>Enterobacterales</taxon>
        <taxon>Enterobacteriaceae</taxon>
        <taxon>Citrobacter</taxon>
    </lineage>
</organism>
<keyword evidence="2" id="KW-1185">Reference proteome</keyword>
<accession>D2TI17</accession>
<evidence type="ECO:0000313" key="2">
    <source>
        <dbReference type="Proteomes" id="UP000001889"/>
    </source>
</evidence>
<proteinExistence type="predicted"/>